<name>A0AAE0NBG7_9PEZI</name>
<gene>
    <name evidence="2" type="ORF">B0H63DRAFT_547063</name>
</gene>
<protein>
    <recommendedName>
        <fullName evidence="4">Swt1-like HEPN domain-containing protein</fullName>
    </recommendedName>
</protein>
<dbReference type="Proteomes" id="UP001285441">
    <property type="component" value="Unassembled WGS sequence"/>
</dbReference>
<reference evidence="2" key="2">
    <citation type="submission" date="2023-06" db="EMBL/GenBank/DDBJ databases">
        <authorList>
            <consortium name="Lawrence Berkeley National Laboratory"/>
            <person name="Haridas S."/>
            <person name="Hensen N."/>
            <person name="Bonometti L."/>
            <person name="Westerberg I."/>
            <person name="Brannstrom I.O."/>
            <person name="Guillou S."/>
            <person name="Cros-Aarteil S."/>
            <person name="Calhoun S."/>
            <person name="Kuo A."/>
            <person name="Mondo S."/>
            <person name="Pangilinan J."/>
            <person name="Riley R."/>
            <person name="LaButti K."/>
            <person name="Andreopoulos B."/>
            <person name="Lipzen A."/>
            <person name="Chen C."/>
            <person name="Yanf M."/>
            <person name="Daum C."/>
            <person name="Ng V."/>
            <person name="Clum A."/>
            <person name="Steindorff A."/>
            <person name="Ohm R."/>
            <person name="Martin F."/>
            <person name="Silar P."/>
            <person name="Natvig D."/>
            <person name="Lalanne C."/>
            <person name="Gautier V."/>
            <person name="Ament-velasquez S.L."/>
            <person name="Kruys A."/>
            <person name="Hutchinson M.I."/>
            <person name="Powell A.J."/>
            <person name="Barry K."/>
            <person name="Miller A.N."/>
            <person name="Grigoriev I.V."/>
            <person name="Debuchy R."/>
            <person name="Gladieux P."/>
            <person name="Thoren M.H."/>
            <person name="Johannesson H."/>
        </authorList>
    </citation>
    <scope>NUCLEOTIDE SEQUENCE</scope>
    <source>
        <strain evidence="2">CBS 232.78</strain>
    </source>
</reference>
<sequence>MSGSTNQIAESSTTNVNTRPLARPRSQLGPATSWASASRSAVGRTPVPSSPSGGLSARTRALVPASTPAPAPAPAHAPAEPTRPRPAYLTADWDSPLTSNGDHGVSKEQRNQNVPRYQRDTASSLRRTNLDGARRALDERSARAGRRTQTPFPPAANAGEHGRDSGVWGVVAAERVDAQGYDSVSDQSEEIHPNRADATAGAFQQEDEPSEETVVWHTEVPPQAAAESIPELELPGPLVATTRLNDTAWFAVGSETRIPSAIACINGEFGMNLLARGLRLAQESFYHAAYARWPGLWRSTFPDGPSMIRCGTSEMRDNLAWFNRDEGEAFRDDHFENVIRPALLRLNNIRNRIAHPGAMPDVAHYDTLLRDAQIAAIALDNEERALKVRTLRDELRAEAERVYAEVEQMAKAGSDGQRPEWKSHHERMFDKVVDMRPDQVPDWLRVVAEAWMPDDRKLI</sequence>
<feature type="compositionally biased region" description="Basic and acidic residues" evidence="1">
    <location>
        <begin position="128"/>
        <end position="142"/>
    </location>
</feature>
<keyword evidence="3" id="KW-1185">Reference proteome</keyword>
<feature type="compositionally biased region" description="Polar residues" evidence="1">
    <location>
        <begin position="29"/>
        <end position="39"/>
    </location>
</feature>
<feature type="region of interest" description="Disordered" evidence="1">
    <location>
        <begin position="1"/>
        <end position="164"/>
    </location>
</feature>
<evidence type="ECO:0000313" key="2">
    <source>
        <dbReference type="EMBL" id="KAK3377576.1"/>
    </source>
</evidence>
<accession>A0AAE0NBG7</accession>
<organism evidence="2 3">
    <name type="scientific">Podospora didyma</name>
    <dbReference type="NCBI Taxonomy" id="330526"/>
    <lineage>
        <taxon>Eukaryota</taxon>
        <taxon>Fungi</taxon>
        <taxon>Dikarya</taxon>
        <taxon>Ascomycota</taxon>
        <taxon>Pezizomycotina</taxon>
        <taxon>Sordariomycetes</taxon>
        <taxon>Sordariomycetidae</taxon>
        <taxon>Sordariales</taxon>
        <taxon>Podosporaceae</taxon>
        <taxon>Podospora</taxon>
    </lineage>
</organism>
<proteinExistence type="predicted"/>
<dbReference type="EMBL" id="JAULSW010000006">
    <property type="protein sequence ID" value="KAK3377576.1"/>
    <property type="molecule type" value="Genomic_DNA"/>
</dbReference>
<evidence type="ECO:0000313" key="3">
    <source>
        <dbReference type="Proteomes" id="UP001285441"/>
    </source>
</evidence>
<dbReference type="AlphaFoldDB" id="A0AAE0NBG7"/>
<reference evidence="2" key="1">
    <citation type="journal article" date="2023" name="Mol. Phylogenet. Evol.">
        <title>Genome-scale phylogeny and comparative genomics of the fungal order Sordariales.</title>
        <authorList>
            <person name="Hensen N."/>
            <person name="Bonometti L."/>
            <person name="Westerberg I."/>
            <person name="Brannstrom I.O."/>
            <person name="Guillou S."/>
            <person name="Cros-Aarteil S."/>
            <person name="Calhoun S."/>
            <person name="Haridas S."/>
            <person name="Kuo A."/>
            <person name="Mondo S."/>
            <person name="Pangilinan J."/>
            <person name="Riley R."/>
            <person name="LaButti K."/>
            <person name="Andreopoulos B."/>
            <person name="Lipzen A."/>
            <person name="Chen C."/>
            <person name="Yan M."/>
            <person name="Daum C."/>
            <person name="Ng V."/>
            <person name="Clum A."/>
            <person name="Steindorff A."/>
            <person name="Ohm R.A."/>
            <person name="Martin F."/>
            <person name="Silar P."/>
            <person name="Natvig D.O."/>
            <person name="Lalanne C."/>
            <person name="Gautier V."/>
            <person name="Ament-Velasquez S.L."/>
            <person name="Kruys A."/>
            <person name="Hutchinson M.I."/>
            <person name="Powell A.J."/>
            <person name="Barry K."/>
            <person name="Miller A.N."/>
            <person name="Grigoriev I.V."/>
            <person name="Debuchy R."/>
            <person name="Gladieux P."/>
            <person name="Hiltunen Thoren M."/>
            <person name="Johannesson H."/>
        </authorList>
    </citation>
    <scope>NUCLEOTIDE SEQUENCE</scope>
    <source>
        <strain evidence="2">CBS 232.78</strain>
    </source>
</reference>
<evidence type="ECO:0000256" key="1">
    <source>
        <dbReference type="SAM" id="MobiDB-lite"/>
    </source>
</evidence>
<evidence type="ECO:0008006" key="4">
    <source>
        <dbReference type="Google" id="ProtNLM"/>
    </source>
</evidence>
<feature type="compositionally biased region" description="Polar residues" evidence="1">
    <location>
        <begin position="111"/>
        <end position="127"/>
    </location>
</feature>
<feature type="compositionally biased region" description="Polar residues" evidence="1">
    <location>
        <begin position="1"/>
        <end position="18"/>
    </location>
</feature>
<comment type="caution">
    <text evidence="2">The sequence shown here is derived from an EMBL/GenBank/DDBJ whole genome shotgun (WGS) entry which is preliminary data.</text>
</comment>